<evidence type="ECO:0000256" key="1">
    <source>
        <dbReference type="SAM" id="Phobius"/>
    </source>
</evidence>
<evidence type="ECO:0000313" key="2">
    <source>
        <dbReference type="EMBL" id="AWV48899.1"/>
    </source>
</evidence>
<organism evidence="2 3">
    <name type="scientific">Mycobacterium leprae</name>
    <dbReference type="NCBI Taxonomy" id="1769"/>
    <lineage>
        <taxon>Bacteria</taxon>
        <taxon>Bacillati</taxon>
        <taxon>Actinomycetota</taxon>
        <taxon>Actinomycetes</taxon>
        <taxon>Mycobacteriales</taxon>
        <taxon>Mycobacteriaceae</taxon>
        <taxon>Mycobacterium</taxon>
    </lineage>
</organism>
<dbReference type="AlphaFoldDB" id="A0AAD0KTX8"/>
<dbReference type="Proteomes" id="UP000249682">
    <property type="component" value="Chromosome"/>
</dbReference>
<dbReference type="RefSeq" id="WP_041323604.1">
    <property type="nucleotide sequence ID" value="NZ_CP029543.1"/>
</dbReference>
<keyword evidence="1" id="KW-1133">Transmembrane helix</keyword>
<keyword evidence="1" id="KW-0472">Membrane</keyword>
<accession>A0AAD0KTX8</accession>
<feature type="transmembrane region" description="Helical" evidence="1">
    <location>
        <begin position="37"/>
        <end position="60"/>
    </location>
</feature>
<gene>
    <name evidence="2" type="ORF">DIJ64_14895</name>
</gene>
<keyword evidence="1" id="KW-0812">Transmembrane</keyword>
<proteinExistence type="predicted"/>
<name>A0AAD0KTX8_MYCLR</name>
<dbReference type="EMBL" id="CP029543">
    <property type="protein sequence ID" value="AWV48899.1"/>
    <property type="molecule type" value="Genomic_DNA"/>
</dbReference>
<sequence length="63" mass="6594">MSQTLGSVVHWSKSTIHAFDGDITAGSVDAVLYGGRFAVGVSIMATVLKLVAVAITFVGIDRR</sequence>
<evidence type="ECO:0000313" key="3">
    <source>
        <dbReference type="Proteomes" id="UP000249682"/>
    </source>
</evidence>
<reference evidence="2 3" key="1">
    <citation type="submission" date="2018-05" db="EMBL/GenBank/DDBJ databases">
        <title>Evolution of small genomes with special reference to Mycobacterium leprae.</title>
        <authorList>
            <person name="Mohanty P.S."/>
            <person name="Bansal A.K."/>
            <person name="Gupta U.D."/>
            <person name="Naaz F."/>
            <person name="Dwivedi V.D."/>
            <person name="Singh H."/>
            <person name="Gupta G."/>
            <person name="Sharma S."/>
            <person name="Arora M."/>
        </authorList>
    </citation>
    <scope>NUCLEOTIDE SEQUENCE [LARGE SCALE GENOMIC DNA]</scope>
    <source>
        <strain evidence="2 3">MRHRU-235-G</strain>
    </source>
</reference>
<protein>
    <submittedName>
        <fullName evidence="2">Uncharacterized protein</fullName>
    </submittedName>
</protein>